<keyword evidence="1" id="KW-0812">Transmembrane</keyword>
<gene>
    <name evidence="3" type="ORF">DRP53_07260</name>
</gene>
<feature type="transmembrane region" description="Helical" evidence="1">
    <location>
        <begin position="309"/>
        <end position="327"/>
    </location>
</feature>
<accession>A0A660SI91</accession>
<dbReference type="PROSITE" id="PS50234">
    <property type="entry name" value="VWFA"/>
    <property type="match status" value="1"/>
</dbReference>
<dbReference type="SUPFAM" id="SSF53300">
    <property type="entry name" value="vWA-like"/>
    <property type="match status" value="1"/>
</dbReference>
<organism evidence="3 4">
    <name type="scientific">candidate division WOR-3 bacterium</name>
    <dbReference type="NCBI Taxonomy" id="2052148"/>
    <lineage>
        <taxon>Bacteria</taxon>
        <taxon>Bacteria division WOR-3</taxon>
    </lineage>
</organism>
<dbReference type="CDD" id="cd00198">
    <property type="entry name" value="vWFA"/>
    <property type="match status" value="1"/>
</dbReference>
<dbReference type="Proteomes" id="UP000268469">
    <property type="component" value="Unassembled WGS sequence"/>
</dbReference>
<dbReference type="Pfam" id="PF13519">
    <property type="entry name" value="VWA_2"/>
    <property type="match status" value="1"/>
</dbReference>
<evidence type="ECO:0000313" key="3">
    <source>
        <dbReference type="EMBL" id="RKX69741.1"/>
    </source>
</evidence>
<evidence type="ECO:0000256" key="1">
    <source>
        <dbReference type="SAM" id="Phobius"/>
    </source>
</evidence>
<dbReference type="Gene3D" id="3.40.50.410">
    <property type="entry name" value="von Willebrand factor, type A domain"/>
    <property type="match status" value="1"/>
</dbReference>
<name>A0A660SI91_UNCW3</name>
<feature type="domain" description="VWFA" evidence="2">
    <location>
        <begin position="20"/>
        <end position="184"/>
    </location>
</feature>
<proteinExistence type="predicted"/>
<comment type="caution">
    <text evidence="3">The sequence shown here is derived from an EMBL/GenBank/DDBJ whole genome shotgun (WGS) entry which is preliminary data.</text>
</comment>
<dbReference type="EMBL" id="QNBE01000068">
    <property type="protein sequence ID" value="RKX69741.1"/>
    <property type="molecule type" value="Genomic_DNA"/>
</dbReference>
<dbReference type="InterPro" id="IPR002035">
    <property type="entry name" value="VWF_A"/>
</dbReference>
<keyword evidence="1" id="KW-1133">Transmembrane helix</keyword>
<dbReference type="InterPro" id="IPR036465">
    <property type="entry name" value="vWFA_dom_sf"/>
</dbReference>
<protein>
    <recommendedName>
        <fullName evidence="2">VWFA domain-containing protein</fullName>
    </recommendedName>
</protein>
<evidence type="ECO:0000259" key="2">
    <source>
        <dbReference type="PROSITE" id="PS50234"/>
    </source>
</evidence>
<sequence length="337" mass="38765">MKARFILSLLLLSLPLSAKTIFFVVDISASMKRGFLFDRVRDSLIAYIGRYTEIGDRVIVVGFGSDVRIHEEAMIRSSTDRIRLITKLHRIEAQDRFTWMTKAFALVGSKLRALNRTEPKSLKEIYILTDGINEPPPDKEDSLSFDEILKKYVGEYRRRNVFTYYISFGVEPPAEIKRFLKELSIKPVVKARKEIPIFQPSVKLEFPDTVTITKKRIALICIRVKEILKGEGKRLRFRILSQPDDIGVKIHPAIIEIGALGTVDTIQLLTNVIRNFKFRIGIEPEDTTLFVEPTTAEITVKITPHRRTAFLWPILGVILIIILYFIIRRTPKVDRPS</sequence>
<dbReference type="SMART" id="SM00327">
    <property type="entry name" value="VWA"/>
    <property type="match status" value="1"/>
</dbReference>
<evidence type="ECO:0000313" key="4">
    <source>
        <dbReference type="Proteomes" id="UP000268469"/>
    </source>
</evidence>
<keyword evidence="1" id="KW-0472">Membrane</keyword>
<reference evidence="3 4" key="1">
    <citation type="submission" date="2018-06" db="EMBL/GenBank/DDBJ databases">
        <title>Extensive metabolic versatility and redundancy in microbially diverse, dynamic hydrothermal sediments.</title>
        <authorList>
            <person name="Dombrowski N."/>
            <person name="Teske A."/>
            <person name="Baker B.J."/>
        </authorList>
    </citation>
    <scope>NUCLEOTIDE SEQUENCE [LARGE SCALE GENOMIC DNA]</scope>
    <source>
        <strain evidence="3">B36_G15</strain>
    </source>
</reference>
<dbReference type="AlphaFoldDB" id="A0A660SI91"/>